<protein>
    <submittedName>
        <fullName evidence="1">Riboflavin-specific deaminase</fullName>
    </submittedName>
</protein>
<comment type="caution">
    <text evidence="1">The sequence shown here is derived from an EMBL/GenBank/DDBJ whole genome shotgun (WGS) entry which is preliminary data.</text>
</comment>
<evidence type="ECO:0000313" key="1">
    <source>
        <dbReference type="EMBL" id="PAU68782.1"/>
    </source>
</evidence>
<dbReference type="OrthoDB" id="3226114at2"/>
<dbReference type="RefSeq" id="WP_095614288.1">
    <property type="nucleotide sequence ID" value="NZ_MVOH01000003.1"/>
</dbReference>
<keyword evidence="2" id="KW-1185">Reference proteome</keyword>
<reference evidence="1 2" key="1">
    <citation type="journal article" date="2017" name="ISME J.">
        <title>Unveiling bifidobacterial biogeography across the mammalian branch of the tree of life.</title>
        <authorList>
            <person name="Milani C."/>
            <person name="Mangifesta M."/>
            <person name="Mancabelli L."/>
            <person name="Lugli G.A."/>
            <person name="James K."/>
            <person name="Duranti S."/>
            <person name="Turroni F."/>
            <person name="Ferrario C."/>
            <person name="Ossiprandi M.C."/>
            <person name="van Sinderen D."/>
            <person name="Ventura M."/>
        </authorList>
    </citation>
    <scope>NUCLEOTIDE SEQUENCE [LARGE SCALE GENOMIC DNA]</scope>
    <source>
        <strain evidence="2">Ham19E</strain>
    </source>
</reference>
<evidence type="ECO:0000313" key="2">
    <source>
        <dbReference type="Proteomes" id="UP000218399"/>
    </source>
</evidence>
<sequence>MRDIFTFDSESFLISLAELRARFEQVVAASALSFDGIDDDAANPIQYPEHAADDVVGVAEGVQQEATGADGGLPSGRRGEMQERMRNCEGKVDARILALSAELFAGTCWASLIGVASLGFDGALVESARNFMMRTAMCVQQQGLAVWLHGLIADASSAHILGKVSPLMPATIRPMSRIQMQRWMGGGPERTCGTKRQRLEDIDEYRKQTHRLAAYSLLRWGSPVDVCNRIASLMLSDPPYGISLLREDPNLRLQGVAPDVRVDRALAYIRHLRVQGDMYYGRAMQRHWDMPELDGNNHTEVTEAMDRRYLYDVGRLIASYRALWDRDVPKADAILEEVMQTHEYPRMKLWENPVYLRDIARSLVGASLAADIVEGFEARDVQRFEAGVARLRTVARMVESMTLLLMPIALSDAHEPKWSQLNRGGYRARTKAWRRYCDVGADLALIVLNRIDRGDEQYRATAAAALMQLDVQRYCEMTIPLFQPPKPIETDATVQERVDADERVGVVA</sequence>
<name>A0A2A2EII9_9BIFI</name>
<accession>A0A2A2EII9</accession>
<dbReference type="EMBL" id="MVOH01000003">
    <property type="protein sequence ID" value="PAU68782.1"/>
    <property type="molecule type" value="Genomic_DNA"/>
</dbReference>
<gene>
    <name evidence="1" type="ORF">B1526_0208</name>
</gene>
<proteinExistence type="predicted"/>
<dbReference type="AlphaFoldDB" id="A0A2A2EII9"/>
<dbReference type="Proteomes" id="UP000218399">
    <property type="component" value="Unassembled WGS sequence"/>
</dbReference>
<organism evidence="1 2">
    <name type="scientific">Bifidobacterium criceti</name>
    <dbReference type="NCBI Taxonomy" id="1960969"/>
    <lineage>
        <taxon>Bacteria</taxon>
        <taxon>Bacillati</taxon>
        <taxon>Actinomycetota</taxon>
        <taxon>Actinomycetes</taxon>
        <taxon>Bifidobacteriales</taxon>
        <taxon>Bifidobacteriaceae</taxon>
        <taxon>Bifidobacterium</taxon>
    </lineage>
</organism>